<dbReference type="Pfam" id="PF03993">
    <property type="entry name" value="DUF349"/>
    <property type="match status" value="1"/>
</dbReference>
<name>A0A3B0VCT3_9ZZZZ</name>
<dbReference type="AlphaFoldDB" id="A0A3B0VCT3"/>
<feature type="coiled-coil region" evidence="1">
    <location>
        <begin position="647"/>
        <end position="710"/>
    </location>
</feature>
<evidence type="ECO:0000256" key="1">
    <source>
        <dbReference type="SAM" id="Coils"/>
    </source>
</evidence>
<evidence type="ECO:0008006" key="3">
    <source>
        <dbReference type="Google" id="ProtNLM"/>
    </source>
</evidence>
<organism evidence="2">
    <name type="scientific">hydrothermal vent metagenome</name>
    <dbReference type="NCBI Taxonomy" id="652676"/>
    <lineage>
        <taxon>unclassified sequences</taxon>
        <taxon>metagenomes</taxon>
        <taxon>ecological metagenomes</taxon>
    </lineage>
</organism>
<gene>
    <name evidence="2" type="ORF">MNBD_GAMMA01-658</name>
</gene>
<sequence>MSIIKWFNKPKWKSKDADVRARAVSSDSSPELTAQLLNISQNDQSAKVRVAAVRRLGDYTSIVKIAENDLDKNVKSTAYKILQDWFSNSDTQQQLAVIQQITAAKTIELVAKTAKGKQLRAYCIEKISKQGLLGDLLVNEKDKDLRQLIVAKIDKPATLKRIVKLIKNKDKITFKAIVAKLEGDGDIVKITQQKCLDLCEQMEKLIHNPSLFSKDDVKAINTKWQELSRDNDVSEFTQRFEGAYRTASLTFDPQQRKEFLNQQRQQKIKAKIIELKASLADIKDATWEQIQTQISKYSGFDLSYANDEQKDEFQEYLDTLKALRDTQSKKQDLPEKLLAVADKLDAALKHKYNQPNQITQFRKMWDTQAREANKNNAFGTLKTRFDKAMLKLADKVESSATLRNEAAKNAVAGIEKVQNLIADGQLADAKIAINKIAENKKIAGFHQLIQQHKFEFDAVWNELKELRQWQTWSNDKVRIRIIAELKDLVGTGTHPDALLKKMKESNQQWKDMEDHEKLEGDRYGIRNQELYSQFREVQQALFEPAQQFFEKRSEIWSKELENFETGIQALHEVDLVATTDQDLAKMVRGAVKKLRSLDKIPPKNRGKCAAKIRAGITRIDAHLRESYDVSSRRKQKLIEQAQDLVELEDLDSAIEQAKALQQEWKNAGTVQQSQERKLWKTFRKANDAVFNRIKVQRDQAQAESQELMDRASILITECEGAVKTAKSAHAIHSLIEKFKDDWHGLKVENKGLQNKANRLIDTGEQKVLSLANSETINALKNAQKFANICQDLELAKINQQKAQEKWDKLKPLSDKKLAAKLHQRFSAADATNNDFIETASNILIAGEYLTGIASPDGYKEQRLAYQVEELSKRMQGEASLSATNKARQLLSNWFVLSGADADFLKTNDKRIKKVIKELFELLKQ</sequence>
<evidence type="ECO:0000313" key="2">
    <source>
        <dbReference type="EMBL" id="VAW36712.1"/>
    </source>
</evidence>
<reference evidence="2" key="1">
    <citation type="submission" date="2018-06" db="EMBL/GenBank/DDBJ databases">
        <authorList>
            <person name="Zhirakovskaya E."/>
        </authorList>
    </citation>
    <scope>NUCLEOTIDE SEQUENCE</scope>
</reference>
<accession>A0A3B0VCT3</accession>
<dbReference type="InterPro" id="IPR007139">
    <property type="entry name" value="DUF349"/>
</dbReference>
<dbReference type="EMBL" id="UOEW01000149">
    <property type="protein sequence ID" value="VAW36712.1"/>
    <property type="molecule type" value="Genomic_DNA"/>
</dbReference>
<protein>
    <recommendedName>
        <fullName evidence="3">DUF349 domain-containing protein</fullName>
    </recommendedName>
</protein>
<proteinExistence type="predicted"/>
<keyword evidence="1" id="KW-0175">Coiled coil</keyword>